<dbReference type="EMBL" id="CP039354">
    <property type="protein sequence ID" value="QCE09489.1"/>
    <property type="molecule type" value="Genomic_DNA"/>
</dbReference>
<dbReference type="Pfam" id="PF03004">
    <property type="entry name" value="Transposase_24"/>
    <property type="match status" value="1"/>
</dbReference>
<reference evidence="1 2" key="1">
    <citation type="submission" date="2019-04" db="EMBL/GenBank/DDBJ databases">
        <title>An improved genome assembly and genetic linkage map for asparagus bean, Vigna unguiculata ssp. sesquipedialis.</title>
        <authorList>
            <person name="Xia Q."/>
            <person name="Zhang R."/>
            <person name="Dong Y."/>
        </authorList>
    </citation>
    <scope>NUCLEOTIDE SEQUENCE [LARGE SCALE GENOMIC DNA]</scope>
    <source>
        <tissue evidence="1">Leaf</tissue>
    </source>
</reference>
<protein>
    <submittedName>
        <fullName evidence="1">Putative transposase</fullName>
    </submittedName>
</protein>
<dbReference type="InterPro" id="IPR004252">
    <property type="entry name" value="Probable_transposase_24"/>
</dbReference>
<accession>A0A4D6NAD5</accession>
<gene>
    <name evidence="1" type="ORF">DEO72_LG10g709</name>
</gene>
<dbReference type="Proteomes" id="UP000501690">
    <property type="component" value="Linkage Group LG10"/>
</dbReference>
<dbReference type="AlphaFoldDB" id="A0A4D6NAD5"/>
<sequence>MRKTILVRCEKNKTSRSKFTNVHTTGTKTFVEIQYEEVMKNIDGKEPSRAEMFIMIHKP</sequence>
<organism evidence="1 2">
    <name type="scientific">Vigna unguiculata</name>
    <name type="common">Cowpea</name>
    <dbReference type="NCBI Taxonomy" id="3917"/>
    <lineage>
        <taxon>Eukaryota</taxon>
        <taxon>Viridiplantae</taxon>
        <taxon>Streptophyta</taxon>
        <taxon>Embryophyta</taxon>
        <taxon>Tracheophyta</taxon>
        <taxon>Spermatophyta</taxon>
        <taxon>Magnoliopsida</taxon>
        <taxon>eudicotyledons</taxon>
        <taxon>Gunneridae</taxon>
        <taxon>Pentapetalae</taxon>
        <taxon>rosids</taxon>
        <taxon>fabids</taxon>
        <taxon>Fabales</taxon>
        <taxon>Fabaceae</taxon>
        <taxon>Papilionoideae</taxon>
        <taxon>50 kb inversion clade</taxon>
        <taxon>NPAAA clade</taxon>
        <taxon>indigoferoid/millettioid clade</taxon>
        <taxon>Phaseoleae</taxon>
        <taxon>Vigna</taxon>
    </lineage>
</organism>
<keyword evidence="2" id="KW-1185">Reference proteome</keyword>
<name>A0A4D6NAD5_VIGUN</name>
<evidence type="ECO:0000313" key="2">
    <source>
        <dbReference type="Proteomes" id="UP000501690"/>
    </source>
</evidence>
<proteinExistence type="predicted"/>
<evidence type="ECO:0000313" key="1">
    <source>
        <dbReference type="EMBL" id="QCE09489.1"/>
    </source>
</evidence>